<dbReference type="SUPFAM" id="SSF52833">
    <property type="entry name" value="Thioredoxin-like"/>
    <property type="match status" value="1"/>
</dbReference>
<dbReference type="GO" id="GO:0016209">
    <property type="term" value="F:antioxidant activity"/>
    <property type="evidence" value="ECO:0007669"/>
    <property type="project" value="InterPro"/>
</dbReference>
<dbReference type="RefSeq" id="WP_175477122.1">
    <property type="nucleotide sequence ID" value="NZ_FNTX01000002.1"/>
</dbReference>
<dbReference type="Gene3D" id="3.40.30.10">
    <property type="entry name" value="Glutaredoxin"/>
    <property type="match status" value="1"/>
</dbReference>
<reference evidence="5" key="1">
    <citation type="submission" date="2016-10" db="EMBL/GenBank/DDBJ databases">
        <authorList>
            <person name="Varghese N."/>
            <person name="Submissions S."/>
        </authorList>
    </citation>
    <scope>NUCLEOTIDE SEQUENCE [LARGE SCALE GENOMIC DNA]</scope>
    <source>
        <strain evidence="5">DSM 21368</strain>
    </source>
</reference>
<proteinExistence type="predicted"/>
<feature type="signal peptide" evidence="2">
    <location>
        <begin position="1"/>
        <end position="24"/>
    </location>
</feature>
<keyword evidence="2" id="KW-0732">Signal</keyword>
<evidence type="ECO:0000313" key="5">
    <source>
        <dbReference type="Proteomes" id="UP000199220"/>
    </source>
</evidence>
<dbReference type="InterPro" id="IPR000866">
    <property type="entry name" value="AhpC/TSA"/>
</dbReference>
<dbReference type="Pfam" id="PF00578">
    <property type="entry name" value="AhpC-TSA"/>
    <property type="match status" value="1"/>
</dbReference>
<dbReference type="STRING" id="648782.SAMN04488554_2955"/>
<dbReference type="PROSITE" id="PS51352">
    <property type="entry name" value="THIOREDOXIN_2"/>
    <property type="match status" value="1"/>
</dbReference>
<sequence length="208" mass="21969">MRTRLTIAASVTAAGLLLAGCGSAGDSEESMEEDMTSSEEMTEEDMASDEMDEEMSEEPMDEEMSGDEMDAESMDTPETLAFTATTLDGDEFDGASLAGSPAVLWFWAPWCPTCQAQIPNMTSLGEQYAGEVAVVGVGGLDTSEAIADLAGDIPNVQHLVDDEGEVWSHFGITQQSSFVVLDSDGEIVDEGTLSDEDLNATVAELADA</sequence>
<dbReference type="EMBL" id="FNTX01000002">
    <property type="protein sequence ID" value="SEE79945.1"/>
    <property type="molecule type" value="Genomic_DNA"/>
</dbReference>
<evidence type="ECO:0000259" key="3">
    <source>
        <dbReference type="PROSITE" id="PS51352"/>
    </source>
</evidence>
<dbReference type="PANTHER" id="PTHR42852">
    <property type="entry name" value="THIOL:DISULFIDE INTERCHANGE PROTEIN DSBE"/>
    <property type="match status" value="1"/>
</dbReference>
<gene>
    <name evidence="4" type="ORF">SAMN04488554_2955</name>
</gene>
<name>A0A1H5LS55_9MICO</name>
<dbReference type="InterPro" id="IPR017937">
    <property type="entry name" value="Thioredoxin_CS"/>
</dbReference>
<dbReference type="Proteomes" id="UP000199220">
    <property type="component" value="Unassembled WGS sequence"/>
</dbReference>
<dbReference type="InterPro" id="IPR050553">
    <property type="entry name" value="Thioredoxin_ResA/DsbE_sf"/>
</dbReference>
<dbReference type="InterPro" id="IPR013766">
    <property type="entry name" value="Thioredoxin_domain"/>
</dbReference>
<dbReference type="AlphaFoldDB" id="A0A1H5LS55"/>
<keyword evidence="5" id="KW-1185">Reference proteome</keyword>
<feature type="chain" id="PRO_5011725709" evidence="2">
    <location>
        <begin position="25"/>
        <end position="208"/>
    </location>
</feature>
<dbReference type="PANTHER" id="PTHR42852:SF17">
    <property type="entry name" value="THIOREDOXIN-LIKE PROTEIN HI_1115"/>
    <property type="match status" value="1"/>
</dbReference>
<evidence type="ECO:0000313" key="4">
    <source>
        <dbReference type="EMBL" id="SEE79945.1"/>
    </source>
</evidence>
<evidence type="ECO:0000256" key="2">
    <source>
        <dbReference type="SAM" id="SignalP"/>
    </source>
</evidence>
<feature type="compositionally biased region" description="Acidic residues" evidence="1">
    <location>
        <begin position="26"/>
        <end position="61"/>
    </location>
</feature>
<dbReference type="InterPro" id="IPR036249">
    <property type="entry name" value="Thioredoxin-like_sf"/>
</dbReference>
<dbReference type="GO" id="GO:0016491">
    <property type="term" value="F:oxidoreductase activity"/>
    <property type="evidence" value="ECO:0007669"/>
    <property type="project" value="InterPro"/>
</dbReference>
<organism evidence="4 5">
    <name type="scientific">Ruania alba</name>
    <dbReference type="NCBI Taxonomy" id="648782"/>
    <lineage>
        <taxon>Bacteria</taxon>
        <taxon>Bacillati</taxon>
        <taxon>Actinomycetota</taxon>
        <taxon>Actinomycetes</taxon>
        <taxon>Micrococcales</taxon>
        <taxon>Ruaniaceae</taxon>
        <taxon>Ruania</taxon>
    </lineage>
</organism>
<accession>A0A1H5LS55</accession>
<protein>
    <submittedName>
        <fullName evidence="4">Thiol-disulfide isomerase or thioredoxin</fullName>
    </submittedName>
</protein>
<evidence type="ECO:0000256" key="1">
    <source>
        <dbReference type="SAM" id="MobiDB-lite"/>
    </source>
</evidence>
<dbReference type="PROSITE" id="PS51257">
    <property type="entry name" value="PROKAR_LIPOPROTEIN"/>
    <property type="match status" value="1"/>
</dbReference>
<keyword evidence="4" id="KW-0413">Isomerase</keyword>
<feature type="region of interest" description="Disordered" evidence="1">
    <location>
        <begin position="21"/>
        <end position="61"/>
    </location>
</feature>
<dbReference type="GO" id="GO:0016853">
    <property type="term" value="F:isomerase activity"/>
    <property type="evidence" value="ECO:0007669"/>
    <property type="project" value="UniProtKB-KW"/>
</dbReference>
<dbReference type="PROSITE" id="PS00194">
    <property type="entry name" value="THIOREDOXIN_1"/>
    <property type="match status" value="1"/>
</dbReference>
<feature type="domain" description="Thioredoxin" evidence="3">
    <location>
        <begin position="73"/>
        <end position="207"/>
    </location>
</feature>